<keyword evidence="4" id="KW-1185">Reference proteome</keyword>
<reference evidence="3 4" key="1">
    <citation type="journal article" date="2021" name="J. Hered.">
        <title>A chromosome-level genome assembly of the parasitoid wasp, Cotesia glomerata (Hymenoptera: Braconidae).</title>
        <authorList>
            <person name="Pinto B.J."/>
            <person name="Weis J.J."/>
            <person name="Gamble T."/>
            <person name="Ode P.J."/>
            <person name="Paul R."/>
            <person name="Zaspel J.M."/>
        </authorList>
    </citation>
    <scope>NUCLEOTIDE SEQUENCE [LARGE SCALE GENOMIC DNA]</scope>
    <source>
        <strain evidence="3">CgM1</strain>
    </source>
</reference>
<evidence type="ECO:0000256" key="2">
    <source>
        <dbReference type="SAM" id="SignalP"/>
    </source>
</evidence>
<proteinExistence type="predicted"/>
<protein>
    <submittedName>
        <fullName evidence="3">Uncharacterized protein</fullName>
    </submittedName>
</protein>
<dbReference type="EMBL" id="JAHXZJ010002982">
    <property type="protein sequence ID" value="KAH0534373.1"/>
    <property type="molecule type" value="Genomic_DNA"/>
</dbReference>
<name>A0AAV7HCD9_COTGL</name>
<evidence type="ECO:0000256" key="1">
    <source>
        <dbReference type="SAM" id="MobiDB-lite"/>
    </source>
</evidence>
<accession>A0AAV7HCD9</accession>
<dbReference type="Proteomes" id="UP000826195">
    <property type="component" value="Unassembled WGS sequence"/>
</dbReference>
<feature type="signal peptide" evidence="2">
    <location>
        <begin position="1"/>
        <end position="21"/>
    </location>
</feature>
<keyword evidence="2" id="KW-0732">Signal</keyword>
<evidence type="ECO:0000313" key="4">
    <source>
        <dbReference type="Proteomes" id="UP000826195"/>
    </source>
</evidence>
<comment type="caution">
    <text evidence="3">The sequence shown here is derived from an EMBL/GenBank/DDBJ whole genome shotgun (WGS) entry which is preliminary data.</text>
</comment>
<feature type="region of interest" description="Disordered" evidence="1">
    <location>
        <begin position="50"/>
        <end position="90"/>
    </location>
</feature>
<gene>
    <name evidence="3" type="ORF">KQX54_003466</name>
</gene>
<sequence>MRRGDIAVIAIALLIIGLAQGPDQTSWWRIDRVYFFAEKRITYAMDSNENQGAFGMNRSHLKDRRTKLSEKSARERKRKRPVSADRSPISLAKCRGLRNEMSSEVVPCPETVKT</sequence>
<dbReference type="AlphaFoldDB" id="A0AAV7HCD9"/>
<evidence type="ECO:0000313" key="3">
    <source>
        <dbReference type="EMBL" id="KAH0534373.1"/>
    </source>
</evidence>
<organism evidence="3 4">
    <name type="scientific">Cotesia glomerata</name>
    <name type="common">Lepidopteran parasitic wasp</name>
    <name type="synonym">Apanteles glomeratus</name>
    <dbReference type="NCBI Taxonomy" id="32391"/>
    <lineage>
        <taxon>Eukaryota</taxon>
        <taxon>Metazoa</taxon>
        <taxon>Ecdysozoa</taxon>
        <taxon>Arthropoda</taxon>
        <taxon>Hexapoda</taxon>
        <taxon>Insecta</taxon>
        <taxon>Pterygota</taxon>
        <taxon>Neoptera</taxon>
        <taxon>Endopterygota</taxon>
        <taxon>Hymenoptera</taxon>
        <taxon>Apocrita</taxon>
        <taxon>Ichneumonoidea</taxon>
        <taxon>Braconidae</taxon>
        <taxon>Microgastrinae</taxon>
        <taxon>Cotesia</taxon>
    </lineage>
</organism>
<feature type="chain" id="PRO_5043888306" evidence="2">
    <location>
        <begin position="22"/>
        <end position="114"/>
    </location>
</feature>